<evidence type="ECO:0000259" key="1">
    <source>
        <dbReference type="PROSITE" id="PS51832"/>
    </source>
</evidence>
<evidence type="ECO:0000313" key="2">
    <source>
        <dbReference type="EMBL" id="NMF60915.1"/>
    </source>
</evidence>
<reference evidence="2 3" key="1">
    <citation type="submission" date="2020-03" db="EMBL/GenBank/DDBJ databases">
        <title>Draft Genome Sequence of 2-Methylisoborneol Producing Pseudanabaena yagii Strain GIHE-NHR1 Isolated from North Han River in South Korea.</title>
        <authorList>
            <person name="Jeong J."/>
        </authorList>
    </citation>
    <scope>NUCLEOTIDE SEQUENCE [LARGE SCALE GENOMIC DNA]</scope>
    <source>
        <strain evidence="2 3">GIHE-NHR1</strain>
    </source>
</reference>
<dbReference type="InterPro" id="IPR029016">
    <property type="entry name" value="GAF-like_dom_sf"/>
</dbReference>
<dbReference type="RefSeq" id="WP_169365843.1">
    <property type="nucleotide sequence ID" value="NZ_JAAVJL010000004.1"/>
</dbReference>
<name>A0ABX1M136_9CYAN</name>
<comment type="caution">
    <text evidence="2">The sequence shown here is derived from an EMBL/GenBank/DDBJ whole genome shotgun (WGS) entry which is preliminary data.</text>
</comment>
<dbReference type="InterPro" id="IPR003018">
    <property type="entry name" value="GAF"/>
</dbReference>
<proteinExistence type="predicted"/>
<dbReference type="InterPro" id="IPR003607">
    <property type="entry name" value="HD/PDEase_dom"/>
</dbReference>
<organism evidence="2 3">
    <name type="scientific">Pseudanabaena yagii GIHE-NHR1</name>
    <dbReference type="NCBI Taxonomy" id="2722753"/>
    <lineage>
        <taxon>Bacteria</taxon>
        <taxon>Bacillati</taxon>
        <taxon>Cyanobacteriota</taxon>
        <taxon>Cyanophyceae</taxon>
        <taxon>Pseudanabaenales</taxon>
        <taxon>Pseudanabaenaceae</taxon>
        <taxon>Pseudanabaena</taxon>
        <taxon>Pseudanabaena yagii</taxon>
    </lineage>
</organism>
<dbReference type="CDD" id="cd00077">
    <property type="entry name" value="HDc"/>
    <property type="match status" value="2"/>
</dbReference>
<dbReference type="SMART" id="SM00065">
    <property type="entry name" value="GAF"/>
    <property type="match status" value="1"/>
</dbReference>
<dbReference type="InterPro" id="IPR037522">
    <property type="entry name" value="HD_GYP_dom"/>
</dbReference>
<dbReference type="EMBL" id="JAAVJL010000004">
    <property type="protein sequence ID" value="NMF60915.1"/>
    <property type="molecule type" value="Genomic_DNA"/>
</dbReference>
<dbReference type="Proteomes" id="UP000738376">
    <property type="component" value="Unassembled WGS sequence"/>
</dbReference>
<gene>
    <name evidence="2" type="ORF">HC246_23530</name>
</gene>
<dbReference type="Gene3D" id="1.10.3210.10">
    <property type="entry name" value="Hypothetical protein af1432"/>
    <property type="match status" value="2"/>
</dbReference>
<evidence type="ECO:0000313" key="3">
    <source>
        <dbReference type="Proteomes" id="UP000738376"/>
    </source>
</evidence>
<keyword evidence="3" id="KW-1185">Reference proteome</keyword>
<dbReference type="SMART" id="SM00471">
    <property type="entry name" value="HDc"/>
    <property type="match status" value="1"/>
</dbReference>
<dbReference type="SUPFAM" id="SSF55781">
    <property type="entry name" value="GAF domain-like"/>
    <property type="match status" value="1"/>
</dbReference>
<dbReference type="SUPFAM" id="SSF109604">
    <property type="entry name" value="HD-domain/PDEase-like"/>
    <property type="match status" value="2"/>
</dbReference>
<dbReference type="Gene3D" id="3.30.450.40">
    <property type="match status" value="1"/>
</dbReference>
<protein>
    <submittedName>
        <fullName evidence="2">GAF domain-containing protein</fullName>
    </submittedName>
</protein>
<dbReference type="Pfam" id="PF01966">
    <property type="entry name" value="HD"/>
    <property type="match status" value="1"/>
</dbReference>
<dbReference type="PANTHER" id="PTHR43155">
    <property type="entry name" value="CYCLIC DI-GMP PHOSPHODIESTERASE PA4108-RELATED"/>
    <property type="match status" value="1"/>
</dbReference>
<dbReference type="PROSITE" id="PS51832">
    <property type="entry name" value="HD_GYP"/>
    <property type="match status" value="1"/>
</dbReference>
<feature type="domain" description="HD-GYP" evidence="1">
    <location>
        <begin position="328"/>
        <end position="529"/>
    </location>
</feature>
<dbReference type="Pfam" id="PF13487">
    <property type="entry name" value="HD_5"/>
    <property type="match status" value="1"/>
</dbReference>
<dbReference type="Pfam" id="PF01590">
    <property type="entry name" value="GAF"/>
    <property type="match status" value="1"/>
</dbReference>
<dbReference type="InterPro" id="IPR006674">
    <property type="entry name" value="HD_domain"/>
</dbReference>
<sequence>MEIGDTKSESFALIEKLNEIGIALSAEKNTPKLLEMILRGAKTILNADAGTLYLATEDKRYLQFEIMMNDSLGTILVSKPNEPIPFPALPLYDDHGKPNETMVAARAALDKKTINIPDAYVAEGFDFAGTRAFDTRTGYRSQSFLTLPMLNHENELIGVLQLINAKDPETNKIIEFSQISQRIAESLASQAAIALTNNKLIGQFRELFESFINLMSEVIDKKSPYNGAHCRRVPNLTMMIADAACKADYGIFKDFALDEDERYELRIAGLLHDCGKVTTPVHVIDKATKLETIFDRIHLVNTRFEVLKRDAEISFLNQKIAAIESGNLSIIPDLEAALQQKLAQYSSDQDFLRICNIGGEFMRDEYKERLQQIAKYRWIDPQGVETNFLTDNEVYNLNISRGTLTAEERKIINDHIVVTIEMLEQLPYPRNLRRVPEYAGGHHERMDGKGYPKGLTREQMSLPARMMGIADIFEALSAKDRPYKKGKTLTECLHILGKMKIDNHIDPDLFDLFVSEKVYLRYAHEYLDPDQIDEVDENNIPGYTPPFAYFFGTS</sequence>
<accession>A0ABX1M136</accession>
<dbReference type="PANTHER" id="PTHR43155:SF2">
    <property type="entry name" value="CYCLIC DI-GMP PHOSPHODIESTERASE PA4108"/>
    <property type="match status" value="1"/>
</dbReference>